<organism evidence="2 3">
    <name type="scientific">Pseudomonas fluorescens</name>
    <dbReference type="NCBI Taxonomy" id="294"/>
    <lineage>
        <taxon>Bacteria</taxon>
        <taxon>Pseudomonadati</taxon>
        <taxon>Pseudomonadota</taxon>
        <taxon>Gammaproteobacteria</taxon>
        <taxon>Pseudomonadales</taxon>
        <taxon>Pseudomonadaceae</taxon>
        <taxon>Pseudomonas</taxon>
    </lineage>
</organism>
<dbReference type="OrthoDB" id="7875280at2"/>
<evidence type="ECO:0000313" key="3">
    <source>
        <dbReference type="Proteomes" id="UP000379480"/>
    </source>
</evidence>
<dbReference type="EMBL" id="CABVHY010000001">
    <property type="protein sequence ID" value="VVN64604.1"/>
    <property type="molecule type" value="Genomic_DNA"/>
</dbReference>
<dbReference type="Pfam" id="PF14301">
    <property type="entry name" value="DUF4376"/>
    <property type="match status" value="1"/>
</dbReference>
<dbReference type="InterPro" id="IPR025484">
    <property type="entry name" value="DUF4376"/>
</dbReference>
<evidence type="ECO:0000259" key="1">
    <source>
        <dbReference type="Pfam" id="PF14301"/>
    </source>
</evidence>
<dbReference type="Proteomes" id="UP000379480">
    <property type="component" value="Unassembled WGS sequence"/>
</dbReference>
<evidence type="ECO:0000313" key="2">
    <source>
        <dbReference type="EMBL" id="VVN64604.1"/>
    </source>
</evidence>
<accession>A0A5E6ZIE4</accession>
<proteinExistence type="predicted"/>
<name>A0A5E6ZIE4_PSEFL</name>
<gene>
    <name evidence="2" type="ORF">PS723_00010</name>
</gene>
<protein>
    <recommendedName>
        <fullName evidence="1">DUF4376 domain-containing protein</fullName>
    </recommendedName>
</protein>
<reference evidence="2 3" key="1">
    <citation type="submission" date="2019-09" db="EMBL/GenBank/DDBJ databases">
        <authorList>
            <person name="Chandra G."/>
            <person name="Truman W A."/>
        </authorList>
    </citation>
    <scope>NUCLEOTIDE SEQUENCE [LARGE SCALE GENOMIC DNA]</scope>
    <source>
        <strain evidence="2">PS723</strain>
    </source>
</reference>
<dbReference type="AlphaFoldDB" id="A0A5E6ZIE4"/>
<feature type="domain" description="DUF4376" evidence="1">
    <location>
        <begin position="98"/>
        <end position="193"/>
    </location>
</feature>
<dbReference type="RefSeq" id="WP_150801660.1">
    <property type="nucleotide sequence ID" value="NZ_CABVHY010000001.1"/>
</dbReference>
<sequence length="205" mass="22348">MIKVQNNIATRAPIPAFLVSPYLLPESLADLSWSDPSYGVQDCAWWPAENIEGDLGVNKKWGAEVLTVVPERQVVQVARKQVAMTTAEKAARDSAIAAEWAERIATRRWIAETSGTTFGGMAIDTDDRSKLLINGAALRADRSADYVLRWKTSQGFVDLTAEQVLAVADAVSEHVQLCFDREDALLGSVAEGSITAEMLEEGWPA</sequence>